<dbReference type="Proteomes" id="UP001362999">
    <property type="component" value="Unassembled WGS sequence"/>
</dbReference>
<dbReference type="InterPro" id="IPR045340">
    <property type="entry name" value="DUF6533"/>
</dbReference>
<dbReference type="AlphaFoldDB" id="A0AAW0CPC0"/>
<gene>
    <name evidence="2" type="ORF">R3P38DRAFT_3461393</name>
</gene>
<comment type="caution">
    <text evidence="2">The sequence shown here is derived from an EMBL/GenBank/DDBJ whole genome shotgun (WGS) entry which is preliminary data.</text>
</comment>
<sequence length="234" mass="26216">MSVTVLLDDHTLTFDEEVEFLWSNPTTRTMNRVAFFLNRYLTEAVAIYSAYVNCGFGKDMSDEHCLAFVWLFALASPLTTPEKIDALASGLCIQFTNKHSLFDLFVVTMIILNALNRPHIKRADVLDSLLQDGAKMFASQGHKRVLPKVPACPTHSDAFLGPKRGVKYENFLLRLTSFSISVLGNRSQISGSHTLMNERKKSRFHAVCSTSSATMVILKFLYPQHGTLRPIGKV</sequence>
<protein>
    <recommendedName>
        <fullName evidence="1">DUF6533 domain-containing protein</fullName>
    </recommendedName>
</protein>
<dbReference type="EMBL" id="JAWWNJ010000015">
    <property type="protein sequence ID" value="KAK7040557.1"/>
    <property type="molecule type" value="Genomic_DNA"/>
</dbReference>
<accession>A0AAW0CPC0</accession>
<name>A0AAW0CPC0_9AGAR</name>
<reference evidence="2 3" key="1">
    <citation type="journal article" date="2024" name="J Genomics">
        <title>Draft genome sequencing and assembly of Favolaschia claudopus CIRM-BRFM 2984 isolated from oak limbs.</title>
        <authorList>
            <person name="Navarro D."/>
            <person name="Drula E."/>
            <person name="Chaduli D."/>
            <person name="Cazenave R."/>
            <person name="Ahrendt S."/>
            <person name="Wang J."/>
            <person name="Lipzen A."/>
            <person name="Daum C."/>
            <person name="Barry K."/>
            <person name="Grigoriev I.V."/>
            <person name="Favel A."/>
            <person name="Rosso M.N."/>
            <person name="Martin F."/>
        </authorList>
    </citation>
    <scope>NUCLEOTIDE SEQUENCE [LARGE SCALE GENOMIC DNA]</scope>
    <source>
        <strain evidence="2 3">CIRM-BRFM 2984</strain>
    </source>
</reference>
<evidence type="ECO:0000313" key="2">
    <source>
        <dbReference type="EMBL" id="KAK7040557.1"/>
    </source>
</evidence>
<keyword evidence="3" id="KW-1185">Reference proteome</keyword>
<feature type="domain" description="DUF6533" evidence="1">
    <location>
        <begin position="3"/>
        <end position="42"/>
    </location>
</feature>
<evidence type="ECO:0000313" key="3">
    <source>
        <dbReference type="Proteomes" id="UP001362999"/>
    </source>
</evidence>
<organism evidence="2 3">
    <name type="scientific">Favolaschia claudopus</name>
    <dbReference type="NCBI Taxonomy" id="2862362"/>
    <lineage>
        <taxon>Eukaryota</taxon>
        <taxon>Fungi</taxon>
        <taxon>Dikarya</taxon>
        <taxon>Basidiomycota</taxon>
        <taxon>Agaricomycotina</taxon>
        <taxon>Agaricomycetes</taxon>
        <taxon>Agaricomycetidae</taxon>
        <taxon>Agaricales</taxon>
        <taxon>Marasmiineae</taxon>
        <taxon>Mycenaceae</taxon>
        <taxon>Favolaschia</taxon>
    </lineage>
</organism>
<dbReference type="Pfam" id="PF20151">
    <property type="entry name" value="DUF6533"/>
    <property type="match status" value="1"/>
</dbReference>
<evidence type="ECO:0000259" key="1">
    <source>
        <dbReference type="Pfam" id="PF20151"/>
    </source>
</evidence>
<proteinExistence type="predicted"/>